<name>A0A2H5A2Y8_9EURY</name>
<dbReference type="EMBL" id="CP019155">
    <property type="protein sequence ID" value="AUG49084.1"/>
    <property type="molecule type" value="Genomic_DNA"/>
</dbReference>
<gene>
    <name evidence="2" type="ORF">BVU17_16015</name>
</gene>
<accession>A0A2H5A2Y8</accession>
<protein>
    <submittedName>
        <fullName evidence="2">Uncharacterized protein</fullName>
    </submittedName>
</protein>
<reference evidence="2 3" key="1">
    <citation type="submission" date="2017-01" db="EMBL/GenBank/DDBJ databases">
        <title>A Red Light-Sensitive Sensory Rhodopsin I From Haloarcula taiwanensis, A New Haloarchaeon Isolated From Taiwan.</title>
        <authorList>
            <person name="Yang C.-S."/>
            <person name="Han Y.-A."/>
            <person name="Chen P.-C."/>
            <person name="Ng W.V."/>
            <person name="Chen T.-W."/>
        </authorList>
    </citation>
    <scope>NUCLEOTIDE SEQUENCE [LARGE SCALE GENOMIC DNA]</scope>
    <source>
        <strain evidence="2 3">Taiwanensis</strain>
    </source>
</reference>
<keyword evidence="3" id="KW-1185">Reference proteome</keyword>
<feature type="compositionally biased region" description="Polar residues" evidence="1">
    <location>
        <begin position="157"/>
        <end position="180"/>
    </location>
</feature>
<dbReference type="AlphaFoldDB" id="A0A2H5A2Y8"/>
<evidence type="ECO:0000313" key="3">
    <source>
        <dbReference type="Proteomes" id="UP000242917"/>
    </source>
</evidence>
<evidence type="ECO:0000313" key="2">
    <source>
        <dbReference type="EMBL" id="AUG49084.1"/>
    </source>
</evidence>
<dbReference type="KEGG" id="hta:BVU17_16015"/>
<feature type="region of interest" description="Disordered" evidence="1">
    <location>
        <begin position="151"/>
        <end position="180"/>
    </location>
</feature>
<proteinExistence type="predicted"/>
<organism evidence="2 3">
    <name type="scientific">Haloarcula taiwanensis</name>
    <dbReference type="NCBI Taxonomy" id="1932004"/>
    <lineage>
        <taxon>Archaea</taxon>
        <taxon>Methanobacteriati</taxon>
        <taxon>Methanobacteriota</taxon>
        <taxon>Stenosarchaea group</taxon>
        <taxon>Halobacteria</taxon>
        <taxon>Halobacteriales</taxon>
        <taxon>Haloarculaceae</taxon>
        <taxon>Haloarcula</taxon>
    </lineage>
</organism>
<dbReference type="Proteomes" id="UP000242917">
    <property type="component" value="Chromosome II"/>
</dbReference>
<sequence>MPTKTLEASLAPPTAHKERKLQQIHDLYHKGLHEAFGAGADTKSAVNDIVTSYDLPYQVKDALKSYVPKLRDTYNASELDDDHPTRMVNRAARFDYSADRNHSYVGEVPQPGHGPNFWIPLRINRRVTTFEGDINGAINIAQRADPWGESVLLKPANNDSPQDGSGCDSTTIHTEQSQSE</sequence>
<evidence type="ECO:0000256" key="1">
    <source>
        <dbReference type="SAM" id="MobiDB-lite"/>
    </source>
</evidence>
<dbReference type="OrthoDB" id="168528at2157"/>